<dbReference type="Gene3D" id="3.40.1190.20">
    <property type="match status" value="1"/>
</dbReference>
<evidence type="ECO:0000256" key="2">
    <source>
        <dbReference type="ARBA" id="ARBA00012104"/>
    </source>
</evidence>
<evidence type="ECO:0000256" key="4">
    <source>
        <dbReference type="ARBA" id="ARBA00022741"/>
    </source>
</evidence>
<keyword evidence="8" id="KW-1185">Reference proteome</keyword>
<gene>
    <name evidence="7" type="ORF">SASPL_143872</name>
</gene>
<keyword evidence="5" id="KW-0418">Kinase</keyword>
<dbReference type="GO" id="GO:0005829">
    <property type="term" value="C:cytosol"/>
    <property type="evidence" value="ECO:0007669"/>
    <property type="project" value="TreeGrafter"/>
</dbReference>
<evidence type="ECO:0000256" key="3">
    <source>
        <dbReference type="ARBA" id="ARBA00022679"/>
    </source>
</evidence>
<name>A0A8X8WMM4_SALSN</name>
<organism evidence="7">
    <name type="scientific">Salvia splendens</name>
    <name type="common">Scarlet sage</name>
    <dbReference type="NCBI Taxonomy" id="180675"/>
    <lineage>
        <taxon>Eukaryota</taxon>
        <taxon>Viridiplantae</taxon>
        <taxon>Streptophyta</taxon>
        <taxon>Embryophyta</taxon>
        <taxon>Tracheophyta</taxon>
        <taxon>Spermatophyta</taxon>
        <taxon>Magnoliopsida</taxon>
        <taxon>eudicotyledons</taxon>
        <taxon>Gunneridae</taxon>
        <taxon>Pentapetalae</taxon>
        <taxon>asterids</taxon>
        <taxon>lamiids</taxon>
        <taxon>Lamiales</taxon>
        <taxon>Lamiaceae</taxon>
        <taxon>Nepetoideae</taxon>
        <taxon>Mentheae</taxon>
        <taxon>Salviinae</taxon>
        <taxon>Salvia</taxon>
        <taxon>Salvia subgen. Calosphace</taxon>
        <taxon>core Calosphace</taxon>
    </lineage>
</organism>
<sequence>MHICSISLLGRSSSIMFGNHAVGKYYLFRAMSATNQLFFLYSYLDMMPKTWWYPTFKGQRPTLGFDRGHNLLFYTHLLTGYIGSVSLNTVVRVVDKLRVSLFSVCDPVLGDEGKLYVPEELLYLYIEKRLTLMAKLAIPPSE</sequence>
<evidence type="ECO:0000256" key="6">
    <source>
        <dbReference type="ARBA" id="ARBA00022840"/>
    </source>
</evidence>
<evidence type="ECO:0000313" key="7">
    <source>
        <dbReference type="EMBL" id="KAG6397702.1"/>
    </source>
</evidence>
<dbReference type="EC" id="2.7.1.35" evidence="2"/>
<proteinExistence type="inferred from homology"/>
<dbReference type="GO" id="GO:0005524">
    <property type="term" value="F:ATP binding"/>
    <property type="evidence" value="ECO:0007669"/>
    <property type="project" value="UniProtKB-KW"/>
</dbReference>
<evidence type="ECO:0000256" key="5">
    <source>
        <dbReference type="ARBA" id="ARBA00022777"/>
    </source>
</evidence>
<dbReference type="GO" id="GO:0008478">
    <property type="term" value="F:pyridoxal kinase activity"/>
    <property type="evidence" value="ECO:0007669"/>
    <property type="project" value="UniProtKB-EC"/>
</dbReference>
<dbReference type="SUPFAM" id="SSF53613">
    <property type="entry name" value="Ribokinase-like"/>
    <property type="match status" value="1"/>
</dbReference>
<dbReference type="InterPro" id="IPR029056">
    <property type="entry name" value="Ribokinase-like"/>
</dbReference>
<keyword evidence="3" id="KW-0808">Transferase</keyword>
<comment type="similarity">
    <text evidence="1">Belongs to the pyridoxine kinase family.</text>
</comment>
<dbReference type="InterPro" id="IPR004625">
    <property type="entry name" value="PyrdxlKinase"/>
</dbReference>
<dbReference type="GO" id="GO:0009443">
    <property type="term" value="P:pyridoxal 5'-phosphate salvage"/>
    <property type="evidence" value="ECO:0007669"/>
    <property type="project" value="InterPro"/>
</dbReference>
<reference evidence="7" key="1">
    <citation type="submission" date="2018-01" db="EMBL/GenBank/DDBJ databases">
        <authorList>
            <person name="Mao J.F."/>
        </authorList>
    </citation>
    <scope>NUCLEOTIDE SEQUENCE</scope>
    <source>
        <strain evidence="7">Huo1</strain>
        <tissue evidence="7">Leaf</tissue>
    </source>
</reference>
<reference evidence="7" key="2">
    <citation type="submission" date="2020-08" db="EMBL/GenBank/DDBJ databases">
        <title>Plant Genome Project.</title>
        <authorList>
            <person name="Zhang R.-G."/>
        </authorList>
    </citation>
    <scope>NUCLEOTIDE SEQUENCE</scope>
    <source>
        <strain evidence="7">Huo1</strain>
        <tissue evidence="7">Leaf</tissue>
    </source>
</reference>
<comment type="caution">
    <text evidence="7">The sequence shown here is derived from an EMBL/GenBank/DDBJ whole genome shotgun (WGS) entry which is preliminary data.</text>
</comment>
<dbReference type="PANTHER" id="PTHR10534:SF2">
    <property type="entry name" value="PYRIDOXAL KINASE"/>
    <property type="match status" value="1"/>
</dbReference>
<dbReference type="EMBL" id="PNBA02000016">
    <property type="protein sequence ID" value="KAG6397702.1"/>
    <property type="molecule type" value="Genomic_DNA"/>
</dbReference>
<keyword evidence="6" id="KW-0067">ATP-binding</keyword>
<accession>A0A8X8WMM4</accession>
<dbReference type="Proteomes" id="UP000298416">
    <property type="component" value="Unassembled WGS sequence"/>
</dbReference>
<keyword evidence="4" id="KW-0547">Nucleotide-binding</keyword>
<evidence type="ECO:0000256" key="1">
    <source>
        <dbReference type="ARBA" id="ARBA00008805"/>
    </source>
</evidence>
<dbReference type="PANTHER" id="PTHR10534">
    <property type="entry name" value="PYRIDOXAL KINASE"/>
    <property type="match status" value="1"/>
</dbReference>
<protein>
    <recommendedName>
        <fullName evidence="2">pyridoxal kinase</fullName>
        <ecNumber evidence="2">2.7.1.35</ecNumber>
    </recommendedName>
</protein>
<dbReference type="AlphaFoldDB" id="A0A8X8WMM4"/>
<evidence type="ECO:0000313" key="8">
    <source>
        <dbReference type="Proteomes" id="UP000298416"/>
    </source>
</evidence>